<dbReference type="InterPro" id="IPR006091">
    <property type="entry name" value="Acyl-CoA_Oxase/DH_mid-dom"/>
</dbReference>
<evidence type="ECO:0000256" key="2">
    <source>
        <dbReference type="ARBA" id="ARBA00009347"/>
    </source>
</evidence>
<dbReference type="Pfam" id="PF02771">
    <property type="entry name" value="Acyl-CoA_dh_N"/>
    <property type="match status" value="1"/>
</dbReference>
<accession>K6VAJ5</accession>
<dbReference type="InterPro" id="IPR009100">
    <property type="entry name" value="AcylCoA_DH/oxidase_NM_dom_sf"/>
</dbReference>
<evidence type="ECO:0000256" key="4">
    <source>
        <dbReference type="ARBA" id="ARBA00022827"/>
    </source>
</evidence>
<evidence type="ECO:0000313" key="11">
    <source>
        <dbReference type="Proteomes" id="UP000008363"/>
    </source>
</evidence>
<dbReference type="InterPro" id="IPR052161">
    <property type="entry name" value="Mycobact_Acyl-CoA_DH"/>
</dbReference>
<dbReference type="AlphaFoldDB" id="K6VAJ5"/>
<dbReference type="eggNOG" id="COG1960">
    <property type="taxonomic scope" value="Bacteria"/>
</dbReference>
<dbReference type="STRING" id="1108045.GORHZ_213_00030"/>
<dbReference type="GO" id="GO:0005886">
    <property type="term" value="C:plasma membrane"/>
    <property type="evidence" value="ECO:0007669"/>
    <property type="project" value="TreeGrafter"/>
</dbReference>
<dbReference type="InterPro" id="IPR036250">
    <property type="entry name" value="AcylCo_DH-like_C"/>
</dbReference>
<dbReference type="InterPro" id="IPR046373">
    <property type="entry name" value="Acyl-CoA_Oxase/DH_mid-dom_sf"/>
</dbReference>
<dbReference type="RefSeq" id="WP_006338220.1">
    <property type="nucleotide sequence ID" value="NZ_BAHC01000213.1"/>
</dbReference>
<dbReference type="Gene3D" id="2.40.110.10">
    <property type="entry name" value="Butyryl-CoA Dehydrogenase, subunit A, domain 2"/>
    <property type="match status" value="1"/>
</dbReference>
<evidence type="ECO:0000259" key="9">
    <source>
        <dbReference type="Pfam" id="PF02771"/>
    </source>
</evidence>
<evidence type="ECO:0000259" key="7">
    <source>
        <dbReference type="Pfam" id="PF00441"/>
    </source>
</evidence>
<keyword evidence="4 6" id="KW-0274">FAD</keyword>
<feature type="domain" description="Acyl-CoA dehydrogenase/oxidase N-terminal" evidence="9">
    <location>
        <begin position="24"/>
        <end position="139"/>
    </location>
</feature>
<dbReference type="GO" id="GO:0016627">
    <property type="term" value="F:oxidoreductase activity, acting on the CH-CH group of donors"/>
    <property type="evidence" value="ECO:0007669"/>
    <property type="project" value="InterPro"/>
</dbReference>
<name>K6VAJ5_9ACTN</name>
<dbReference type="SUPFAM" id="SSF47203">
    <property type="entry name" value="Acyl-CoA dehydrogenase C-terminal domain-like"/>
    <property type="match status" value="1"/>
</dbReference>
<comment type="similarity">
    <text evidence="2 6">Belongs to the acyl-CoA dehydrogenase family.</text>
</comment>
<dbReference type="Gene3D" id="1.20.140.10">
    <property type="entry name" value="Butyryl-CoA Dehydrogenase, subunit A, domain 3"/>
    <property type="match status" value="1"/>
</dbReference>
<dbReference type="PANTHER" id="PTHR43292:SF3">
    <property type="entry name" value="ACYL-COA DEHYDROGENASE FADE29"/>
    <property type="match status" value="1"/>
</dbReference>
<sequence>MTSINLADRTVDLGEWARSVPDAAEQFAVAVRDWLEKNLVGDFVHVKGRGGPGSEHEFFDDRLAWDRHLSAAGWTCLGWPTRYGGRGATFEQRIIFHQEYARANAPARVNHLGEELLGPTLIEFGTEEQKRRFLPGIVDVTELWAQGYSEPGAGSDLAAVSTSAQLDDSGKHWAINGQKVWTSLAHVAQWCFVIARTESGSQRHQGLSFLLVPLDQPGITVRPIQQFTGTSEFNEVFFDDAVTDADLIVGAPGDGWKVAMGLLQFERGVSTLGQQVGFEREWQELAELARRNGAADNPEIASRLTRAWIGLTVMRANAQRTLAGDIVSGTGAASVSKLLWANWHRDLGELAMAIVGAPSLLGPTHTVEGAENDITNPNHVELDEWQRLFLFTRADTIYGGSNEVQRNIIAERVLGLPREARS</sequence>
<evidence type="ECO:0000256" key="3">
    <source>
        <dbReference type="ARBA" id="ARBA00022630"/>
    </source>
</evidence>
<dbReference type="InterPro" id="IPR037069">
    <property type="entry name" value="AcylCoA_DH/ox_N_sf"/>
</dbReference>
<gene>
    <name evidence="10" type="ORF">GORHZ_213_00030</name>
</gene>
<dbReference type="Pfam" id="PF02770">
    <property type="entry name" value="Acyl-CoA_dh_M"/>
    <property type="match status" value="1"/>
</dbReference>
<dbReference type="EMBL" id="BAHC01000213">
    <property type="protein sequence ID" value="GAB93228.1"/>
    <property type="molecule type" value="Genomic_DNA"/>
</dbReference>
<evidence type="ECO:0000256" key="1">
    <source>
        <dbReference type="ARBA" id="ARBA00001974"/>
    </source>
</evidence>
<protein>
    <submittedName>
        <fullName evidence="10">Putative acyl-CoA dehydrogenase</fullName>
    </submittedName>
</protein>
<organism evidence="10 11">
    <name type="scientific">Gordonia rhizosphera NBRC 16068</name>
    <dbReference type="NCBI Taxonomy" id="1108045"/>
    <lineage>
        <taxon>Bacteria</taxon>
        <taxon>Bacillati</taxon>
        <taxon>Actinomycetota</taxon>
        <taxon>Actinomycetes</taxon>
        <taxon>Mycobacteriales</taxon>
        <taxon>Gordoniaceae</taxon>
        <taxon>Gordonia</taxon>
    </lineage>
</organism>
<dbReference type="PANTHER" id="PTHR43292">
    <property type="entry name" value="ACYL-COA DEHYDROGENASE"/>
    <property type="match status" value="1"/>
</dbReference>
<dbReference type="OrthoDB" id="2431337at2"/>
<evidence type="ECO:0000259" key="8">
    <source>
        <dbReference type="Pfam" id="PF02770"/>
    </source>
</evidence>
<proteinExistence type="inferred from homology"/>
<keyword evidence="5 6" id="KW-0560">Oxidoreductase</keyword>
<dbReference type="SUPFAM" id="SSF56645">
    <property type="entry name" value="Acyl-CoA dehydrogenase NM domain-like"/>
    <property type="match status" value="1"/>
</dbReference>
<evidence type="ECO:0000256" key="5">
    <source>
        <dbReference type="ARBA" id="ARBA00023002"/>
    </source>
</evidence>
<dbReference type="Proteomes" id="UP000008363">
    <property type="component" value="Unassembled WGS sequence"/>
</dbReference>
<dbReference type="InterPro" id="IPR013786">
    <property type="entry name" value="AcylCoA_DH/ox_N"/>
</dbReference>
<feature type="domain" description="Acyl-CoA oxidase/dehydrogenase middle" evidence="8">
    <location>
        <begin position="145"/>
        <end position="240"/>
    </location>
</feature>
<evidence type="ECO:0000256" key="6">
    <source>
        <dbReference type="RuleBase" id="RU362125"/>
    </source>
</evidence>
<keyword evidence="3 6" id="KW-0285">Flavoprotein</keyword>
<dbReference type="Pfam" id="PF00441">
    <property type="entry name" value="Acyl-CoA_dh_1"/>
    <property type="match status" value="1"/>
</dbReference>
<comment type="cofactor">
    <cofactor evidence="1 6">
        <name>FAD</name>
        <dbReference type="ChEBI" id="CHEBI:57692"/>
    </cofactor>
</comment>
<dbReference type="Gene3D" id="1.10.540.10">
    <property type="entry name" value="Acyl-CoA dehydrogenase/oxidase, N-terminal domain"/>
    <property type="match status" value="1"/>
</dbReference>
<reference evidence="10 11" key="1">
    <citation type="submission" date="2012-08" db="EMBL/GenBank/DDBJ databases">
        <title>Whole genome shotgun sequence of Gordonia rhizosphera NBRC 16068.</title>
        <authorList>
            <person name="Takarada H."/>
            <person name="Isaki S."/>
            <person name="Hosoyama A."/>
            <person name="Tsuchikane K."/>
            <person name="Katsumata H."/>
            <person name="Baba S."/>
            <person name="Ohji S."/>
            <person name="Yamazaki S."/>
            <person name="Fujita N."/>
        </authorList>
    </citation>
    <scope>NUCLEOTIDE SEQUENCE [LARGE SCALE GENOMIC DNA]</scope>
    <source>
        <strain evidence="10 11">NBRC 16068</strain>
    </source>
</reference>
<feature type="domain" description="Acyl-CoA dehydrogenase/oxidase C-terminal" evidence="7">
    <location>
        <begin position="253"/>
        <end position="414"/>
    </location>
</feature>
<dbReference type="InterPro" id="IPR009075">
    <property type="entry name" value="AcylCo_DH/oxidase_C"/>
</dbReference>
<dbReference type="GO" id="GO:0050660">
    <property type="term" value="F:flavin adenine dinucleotide binding"/>
    <property type="evidence" value="ECO:0007669"/>
    <property type="project" value="InterPro"/>
</dbReference>
<keyword evidence="11" id="KW-1185">Reference proteome</keyword>
<comment type="caution">
    <text evidence="10">The sequence shown here is derived from an EMBL/GenBank/DDBJ whole genome shotgun (WGS) entry which is preliminary data.</text>
</comment>
<evidence type="ECO:0000313" key="10">
    <source>
        <dbReference type="EMBL" id="GAB93228.1"/>
    </source>
</evidence>